<feature type="transmembrane region" description="Helical" evidence="1">
    <location>
        <begin position="225"/>
        <end position="245"/>
    </location>
</feature>
<dbReference type="Pfam" id="PF26314">
    <property type="entry name" value="MptA_B_family"/>
    <property type="match status" value="1"/>
</dbReference>
<feature type="transmembrane region" description="Helical" evidence="1">
    <location>
        <begin position="313"/>
        <end position="335"/>
    </location>
</feature>
<feature type="transmembrane region" description="Helical" evidence="1">
    <location>
        <begin position="381"/>
        <end position="397"/>
    </location>
</feature>
<dbReference type="EMBL" id="BMEC01000003">
    <property type="protein sequence ID" value="GGC28613.1"/>
    <property type="molecule type" value="Genomic_DNA"/>
</dbReference>
<dbReference type="RefSeq" id="WP_188461360.1">
    <property type="nucleotide sequence ID" value="NZ_BAABHU010000003.1"/>
</dbReference>
<feature type="transmembrane region" description="Helical" evidence="1">
    <location>
        <begin position="280"/>
        <end position="301"/>
    </location>
</feature>
<gene>
    <name evidence="2" type="ORF">GCM10011506_12440</name>
</gene>
<evidence type="ECO:0000313" key="2">
    <source>
        <dbReference type="EMBL" id="GGC28613.1"/>
    </source>
</evidence>
<evidence type="ECO:0008006" key="4">
    <source>
        <dbReference type="Google" id="ProtNLM"/>
    </source>
</evidence>
<feature type="transmembrane region" description="Helical" evidence="1">
    <location>
        <begin position="29"/>
        <end position="45"/>
    </location>
</feature>
<feature type="transmembrane region" description="Helical" evidence="1">
    <location>
        <begin position="403"/>
        <end position="422"/>
    </location>
</feature>
<proteinExistence type="predicted"/>
<keyword evidence="1" id="KW-0812">Transmembrane</keyword>
<name>A0ABQ1LUL0_9BACT</name>
<accession>A0ABQ1LUL0</accession>
<keyword evidence="1" id="KW-1133">Transmembrane helix</keyword>
<comment type="caution">
    <text evidence="2">The sequence shown here is derived from an EMBL/GenBank/DDBJ whole genome shotgun (WGS) entry which is preliminary data.</text>
</comment>
<dbReference type="Proteomes" id="UP000636010">
    <property type="component" value="Unassembled WGS sequence"/>
</dbReference>
<feature type="transmembrane region" description="Helical" evidence="1">
    <location>
        <begin position="252"/>
        <end position="274"/>
    </location>
</feature>
<evidence type="ECO:0000256" key="1">
    <source>
        <dbReference type="SAM" id="Phobius"/>
    </source>
</evidence>
<feature type="transmembrane region" description="Helical" evidence="1">
    <location>
        <begin position="347"/>
        <end position="374"/>
    </location>
</feature>
<feature type="transmembrane region" description="Helical" evidence="1">
    <location>
        <begin position="7"/>
        <end position="23"/>
    </location>
</feature>
<keyword evidence="1" id="KW-0472">Membrane</keyword>
<feature type="transmembrane region" description="Helical" evidence="1">
    <location>
        <begin position="52"/>
        <end position="72"/>
    </location>
</feature>
<keyword evidence="3" id="KW-1185">Reference proteome</keyword>
<reference evidence="3" key="1">
    <citation type="journal article" date="2019" name="Int. J. Syst. Evol. Microbiol.">
        <title>The Global Catalogue of Microorganisms (GCM) 10K type strain sequencing project: providing services to taxonomists for standard genome sequencing and annotation.</title>
        <authorList>
            <consortium name="The Broad Institute Genomics Platform"/>
            <consortium name="The Broad Institute Genome Sequencing Center for Infectious Disease"/>
            <person name="Wu L."/>
            <person name="Ma J."/>
        </authorList>
    </citation>
    <scope>NUCLEOTIDE SEQUENCE [LARGE SCALE GENOMIC DNA]</scope>
    <source>
        <strain evidence="3">CGMCC 1.10832</strain>
    </source>
</reference>
<evidence type="ECO:0000313" key="3">
    <source>
        <dbReference type="Proteomes" id="UP000636010"/>
    </source>
</evidence>
<sequence length="434" mass="50571">MRILPKIAFLLLGTLFITISYFTKRNESLLLLSQYGLLFGLYLLISNAKENFTINYITGFAIVFRLSLLLLVPNLSEDVFRFIWDGKMWLNGLDSYAMLPFEAVNLGYSDLSQPLFNKLNSPEYYTIYPPVNQLIFYIAAFANTTLGSIIIIRLFILLAEVGTLILLPKVLKQYDLNPKYVIWYALNPLVVLELSGNLHFEAFVIFFAVLAIFYFNQHKLKKSAIATGLAISFKLIPLILLWGYLKKIKLNYWVQYCLISILIALFTLLPLFFLEVFNGIFTSSALYFKSFEFNASIYYLVREIGFWQKGYNIIAIAGPLMGILTAFSIILYNLLAKESTQLSERFLWTWLFYCLFATTLHPWYCLPLVVFGILSEYKFPIVWTFLIFFTYIGYTKSGFDENLWITFLEYILLFGFIVFEIIRKRKMVPLYHLK</sequence>
<protein>
    <recommendedName>
        <fullName evidence="4">Mannosyltransferase</fullName>
    </recommendedName>
</protein>
<organism evidence="2 3">
    <name type="scientific">Marivirga lumbricoides</name>
    <dbReference type="NCBI Taxonomy" id="1046115"/>
    <lineage>
        <taxon>Bacteria</taxon>
        <taxon>Pseudomonadati</taxon>
        <taxon>Bacteroidota</taxon>
        <taxon>Cytophagia</taxon>
        <taxon>Cytophagales</taxon>
        <taxon>Marivirgaceae</taxon>
        <taxon>Marivirga</taxon>
    </lineage>
</organism>
<feature type="transmembrane region" description="Helical" evidence="1">
    <location>
        <begin position="180"/>
        <end position="213"/>
    </location>
</feature>